<dbReference type="InterPro" id="IPR040305">
    <property type="entry name" value="At1g75730-like"/>
</dbReference>
<organism evidence="2 3">
    <name type="scientific">Musa troglodytarum</name>
    <name type="common">fe'i banana</name>
    <dbReference type="NCBI Taxonomy" id="320322"/>
    <lineage>
        <taxon>Eukaryota</taxon>
        <taxon>Viridiplantae</taxon>
        <taxon>Streptophyta</taxon>
        <taxon>Embryophyta</taxon>
        <taxon>Tracheophyta</taxon>
        <taxon>Spermatophyta</taxon>
        <taxon>Magnoliopsida</taxon>
        <taxon>Liliopsida</taxon>
        <taxon>Zingiberales</taxon>
        <taxon>Musaceae</taxon>
        <taxon>Musa</taxon>
    </lineage>
</organism>
<feature type="compositionally biased region" description="Basic residues" evidence="1">
    <location>
        <begin position="633"/>
        <end position="646"/>
    </location>
</feature>
<feature type="compositionally biased region" description="Polar residues" evidence="1">
    <location>
        <begin position="225"/>
        <end position="248"/>
    </location>
</feature>
<dbReference type="PANTHER" id="PTHR34792">
    <property type="entry name" value="OS02G0121500 PROTEIN"/>
    <property type="match status" value="1"/>
</dbReference>
<evidence type="ECO:0000313" key="3">
    <source>
        <dbReference type="Proteomes" id="UP001055439"/>
    </source>
</evidence>
<reference evidence="2" key="1">
    <citation type="submission" date="2022-05" db="EMBL/GenBank/DDBJ databases">
        <title>The Musa troglodytarum L. genome provides insights into the mechanism of non-climacteric behaviour and enrichment of carotenoids.</title>
        <authorList>
            <person name="Wang J."/>
        </authorList>
    </citation>
    <scope>NUCLEOTIDE SEQUENCE</scope>
    <source>
        <tissue evidence="2">Leaf</tissue>
    </source>
</reference>
<dbReference type="Proteomes" id="UP001055439">
    <property type="component" value="Chromosome 4"/>
</dbReference>
<dbReference type="OrthoDB" id="778649at2759"/>
<feature type="compositionally biased region" description="Low complexity" evidence="1">
    <location>
        <begin position="622"/>
        <end position="632"/>
    </location>
</feature>
<dbReference type="PANTHER" id="PTHR34792:SF1">
    <property type="entry name" value="OS02G0121500 PROTEIN"/>
    <property type="match status" value="1"/>
</dbReference>
<gene>
    <name evidence="2" type="ORF">MUK42_36487</name>
</gene>
<protein>
    <submittedName>
        <fullName evidence="2">Uncharacterized protein</fullName>
    </submittedName>
</protein>
<keyword evidence="3" id="KW-1185">Reference proteome</keyword>
<dbReference type="AlphaFoldDB" id="A0A9E7FG68"/>
<evidence type="ECO:0000256" key="1">
    <source>
        <dbReference type="SAM" id="MobiDB-lite"/>
    </source>
</evidence>
<name>A0A9E7FG68_9LILI</name>
<feature type="region of interest" description="Disordered" evidence="1">
    <location>
        <begin position="217"/>
        <end position="248"/>
    </location>
</feature>
<sequence length="669" mass="73847">MVRWKKDKVSRVSRWSFSHNEALGEAGGSRSEEEGARFWPMLTTSTSTSLTSRKRARLDGKAVDDCDAVDPSPVPRKLRSAINKCSSQSSSPAIPGAKKKHYHTFNGLQVLHGNGGRRCKKNVLLGSLTEDEKEVLEALCALSRILPIKDRIQDDKDRAISENHQDYIATPTTHSEGDIISYTTATKEDKNLLRQSIANGVKNPSFCLERTLEKPMKDEHAHSKQPITNSGMQTIDSGSSIAPDSGSHITPLSENVHPENIPGNLKSFSSPSGVLPRHCTENRTLQPTQCGSIIAFPPCKSEMLQPNGCVGSAALKHEVQYLEHNSESNTKLVYQKGNVLPHIQLFSSNSAVWPGPPASITSKEVDLPTMKNSDKVLSLQVPLNVTPFWKKCAIHVFISHMIKSYLEKEQQHTLILPSEDSKSRVGSESCELVNNEGAGLQSRLKIVASAAIYGSTVKRSKHAGTNEISCNRRLVSAHISSVLSEYKQKQSCDFLSLSTNGDAGSTANRVKTPVQLHSPFFHAQVPFPVSHVPYVPPYPEKLVARATRQVQPQLPHYAGNPFYGPQMNNTIGNSQQQQRQQQICQAHIARYRSPVGIAVLQNDQIHNYLSPSTQLQGFLSLSSKPKSHQQQQQHHHQLSSHGRRQHKDPPSVSAAVQHESLLKTSDQME</sequence>
<feature type="region of interest" description="Disordered" evidence="1">
    <location>
        <begin position="622"/>
        <end position="669"/>
    </location>
</feature>
<evidence type="ECO:0000313" key="2">
    <source>
        <dbReference type="EMBL" id="URD94567.1"/>
    </source>
</evidence>
<feature type="region of interest" description="Disordered" evidence="1">
    <location>
        <begin position="20"/>
        <end position="42"/>
    </location>
</feature>
<proteinExistence type="predicted"/>
<dbReference type="EMBL" id="CP097506">
    <property type="protein sequence ID" value="URD94567.1"/>
    <property type="molecule type" value="Genomic_DNA"/>
</dbReference>
<accession>A0A9E7FG68</accession>